<dbReference type="InterPro" id="IPR012310">
    <property type="entry name" value="DNA_ligase_ATP-dep_cent"/>
</dbReference>
<feature type="domain" description="ATP-dependent DNA ligase family profile" evidence="5">
    <location>
        <begin position="96"/>
        <end position="225"/>
    </location>
</feature>
<keyword evidence="3 6" id="KW-0436">Ligase</keyword>
<evidence type="ECO:0000259" key="5">
    <source>
        <dbReference type="PROSITE" id="PS50160"/>
    </source>
</evidence>
<gene>
    <name evidence="6" type="ORF">GCM10010124_10980</name>
</gene>
<keyword evidence="7" id="KW-1185">Reference proteome</keyword>
<dbReference type="Gene3D" id="3.30.470.30">
    <property type="entry name" value="DNA ligase/mRNA capping enzyme"/>
    <property type="match status" value="1"/>
</dbReference>
<organism evidence="6 7">
    <name type="scientific">Pilimelia terevasa</name>
    <dbReference type="NCBI Taxonomy" id="53372"/>
    <lineage>
        <taxon>Bacteria</taxon>
        <taxon>Bacillati</taxon>
        <taxon>Actinomycetota</taxon>
        <taxon>Actinomycetes</taxon>
        <taxon>Micromonosporales</taxon>
        <taxon>Micromonosporaceae</taxon>
        <taxon>Pilimelia</taxon>
    </lineage>
</organism>
<comment type="caution">
    <text evidence="6">The sequence shown here is derived from an EMBL/GenBank/DDBJ whole genome shotgun (WGS) entry which is preliminary data.</text>
</comment>
<dbReference type="GO" id="GO:0006281">
    <property type="term" value="P:DNA repair"/>
    <property type="evidence" value="ECO:0007669"/>
    <property type="project" value="InterPro"/>
</dbReference>
<dbReference type="SUPFAM" id="SSF50249">
    <property type="entry name" value="Nucleic acid-binding proteins"/>
    <property type="match status" value="1"/>
</dbReference>
<reference evidence="6" key="2">
    <citation type="submission" date="2020-09" db="EMBL/GenBank/DDBJ databases">
        <authorList>
            <person name="Sun Q."/>
            <person name="Ohkuma M."/>
        </authorList>
    </citation>
    <scope>NUCLEOTIDE SEQUENCE</scope>
    <source>
        <strain evidence="6">JCM 3091</strain>
    </source>
</reference>
<dbReference type="PANTHER" id="PTHR45674">
    <property type="entry name" value="DNA LIGASE 1/3 FAMILY MEMBER"/>
    <property type="match status" value="1"/>
</dbReference>
<dbReference type="CDD" id="cd07971">
    <property type="entry name" value="OBF_DNA_ligase_LigD"/>
    <property type="match status" value="1"/>
</dbReference>
<proteinExistence type="inferred from homology"/>
<dbReference type="InterPro" id="IPR012340">
    <property type="entry name" value="NA-bd_OB-fold"/>
</dbReference>
<dbReference type="Pfam" id="PF04679">
    <property type="entry name" value="DNA_ligase_A_C"/>
    <property type="match status" value="1"/>
</dbReference>
<dbReference type="GO" id="GO:0006310">
    <property type="term" value="P:DNA recombination"/>
    <property type="evidence" value="ECO:0007669"/>
    <property type="project" value="InterPro"/>
</dbReference>
<dbReference type="Gene3D" id="2.40.50.140">
    <property type="entry name" value="Nucleic acid-binding proteins"/>
    <property type="match status" value="1"/>
</dbReference>
<dbReference type="EC" id="6.5.1.1" evidence="2"/>
<dbReference type="EMBL" id="BMQC01000003">
    <property type="protein sequence ID" value="GGK20170.1"/>
    <property type="molecule type" value="Genomic_DNA"/>
</dbReference>
<dbReference type="PANTHER" id="PTHR45674:SF4">
    <property type="entry name" value="DNA LIGASE 1"/>
    <property type="match status" value="1"/>
</dbReference>
<comment type="similarity">
    <text evidence="1">Belongs to the ATP-dependent DNA ligase family.</text>
</comment>
<accession>A0A8J3BLP3</accession>
<dbReference type="InterPro" id="IPR016059">
    <property type="entry name" value="DNA_ligase_ATP-dep_CS"/>
</dbReference>
<evidence type="ECO:0000256" key="2">
    <source>
        <dbReference type="ARBA" id="ARBA00012727"/>
    </source>
</evidence>
<dbReference type="InterPro" id="IPR012309">
    <property type="entry name" value="DNA_ligase_ATP-dep_C"/>
</dbReference>
<dbReference type="PROSITE" id="PS50160">
    <property type="entry name" value="DNA_LIGASE_A3"/>
    <property type="match status" value="1"/>
</dbReference>
<dbReference type="NCBIfam" id="TIGR02779">
    <property type="entry name" value="NHEJ_ligase_lig"/>
    <property type="match status" value="1"/>
</dbReference>
<comment type="catalytic activity">
    <reaction evidence="4">
        <text>ATP + (deoxyribonucleotide)n-3'-hydroxyl + 5'-phospho-(deoxyribonucleotide)m = (deoxyribonucleotide)n+m + AMP + diphosphate.</text>
        <dbReference type="EC" id="6.5.1.1"/>
    </reaction>
</comment>
<dbReference type="SUPFAM" id="SSF56091">
    <property type="entry name" value="DNA ligase/mRNA capping enzyme, catalytic domain"/>
    <property type="match status" value="1"/>
</dbReference>
<dbReference type="AlphaFoldDB" id="A0A8J3BLP3"/>
<dbReference type="PROSITE" id="PS00697">
    <property type="entry name" value="DNA_LIGASE_A1"/>
    <property type="match status" value="1"/>
</dbReference>
<dbReference type="InterPro" id="IPR050191">
    <property type="entry name" value="ATP-dep_DNA_ligase"/>
</dbReference>
<evidence type="ECO:0000313" key="6">
    <source>
        <dbReference type="EMBL" id="GGK20170.1"/>
    </source>
</evidence>
<evidence type="ECO:0000256" key="1">
    <source>
        <dbReference type="ARBA" id="ARBA00007572"/>
    </source>
</evidence>
<evidence type="ECO:0000256" key="4">
    <source>
        <dbReference type="ARBA" id="ARBA00034003"/>
    </source>
</evidence>
<dbReference type="CDD" id="cd07906">
    <property type="entry name" value="Adenylation_DNA_ligase_LigD_LigC"/>
    <property type="match status" value="1"/>
</dbReference>
<name>A0A8J3BLP3_9ACTN</name>
<dbReference type="Pfam" id="PF01068">
    <property type="entry name" value="DNA_ligase_A_M"/>
    <property type="match status" value="1"/>
</dbReference>
<protein>
    <recommendedName>
        <fullName evidence="2">DNA ligase (ATP)</fullName>
        <ecNumber evidence="2">6.5.1.1</ecNumber>
    </recommendedName>
</protein>
<sequence>MLATTGSMPVGAQWAYEFKWDGVRAIAHAAEGRLRLYARGGAEITAAYPELAPLAAALPPDTVLDGEVVALDTAGVPSFVALAERMHVRDPARAAALAATRPVTYMIFDVPRLAGEDVSGRPYDARRALLDALAPAGPHWVAPPSFGDGAATAAAARAHGLEGLVAKRRDAPYRPGGRTGDWVKLKWHTSDDFVVGGWRPGARRIGALLLGAPGAGGLSYRGRCGGGISAAAERDLLAHLVPGGADPFADLPAADARGARWAVPSVVVEVRYAHRTPDGRLRFPCFLRRRPDRTPADLAAGEAG</sequence>
<reference evidence="6" key="1">
    <citation type="journal article" date="2014" name="Int. J. Syst. Evol. Microbiol.">
        <title>Complete genome sequence of Corynebacterium casei LMG S-19264T (=DSM 44701T), isolated from a smear-ripened cheese.</title>
        <authorList>
            <consortium name="US DOE Joint Genome Institute (JGI-PGF)"/>
            <person name="Walter F."/>
            <person name="Albersmeier A."/>
            <person name="Kalinowski J."/>
            <person name="Ruckert C."/>
        </authorList>
    </citation>
    <scope>NUCLEOTIDE SEQUENCE</scope>
    <source>
        <strain evidence="6">JCM 3091</strain>
    </source>
</reference>
<dbReference type="Gene3D" id="3.30.1490.70">
    <property type="match status" value="1"/>
</dbReference>
<dbReference type="Proteomes" id="UP000662200">
    <property type="component" value="Unassembled WGS sequence"/>
</dbReference>
<evidence type="ECO:0000256" key="3">
    <source>
        <dbReference type="ARBA" id="ARBA00022598"/>
    </source>
</evidence>
<dbReference type="InterPro" id="IPR014146">
    <property type="entry name" value="LigD_ligase_dom"/>
</dbReference>
<evidence type="ECO:0000313" key="7">
    <source>
        <dbReference type="Proteomes" id="UP000662200"/>
    </source>
</evidence>
<dbReference type="GO" id="GO:0003910">
    <property type="term" value="F:DNA ligase (ATP) activity"/>
    <property type="evidence" value="ECO:0007669"/>
    <property type="project" value="UniProtKB-EC"/>
</dbReference>
<dbReference type="GO" id="GO:0005524">
    <property type="term" value="F:ATP binding"/>
    <property type="evidence" value="ECO:0007669"/>
    <property type="project" value="InterPro"/>
</dbReference>